<dbReference type="EMBL" id="PVXO01000068">
    <property type="protein sequence ID" value="PRR77152.1"/>
    <property type="molecule type" value="Genomic_DNA"/>
</dbReference>
<dbReference type="RefSeq" id="WP_106064597.1">
    <property type="nucleotide sequence ID" value="NZ_PVXO01000068.1"/>
</dbReference>
<feature type="chain" id="PRO_5015772144" evidence="1">
    <location>
        <begin position="31"/>
        <end position="353"/>
    </location>
</feature>
<dbReference type="AlphaFoldDB" id="A0A2T0B152"/>
<feature type="signal peptide" evidence="1">
    <location>
        <begin position="1"/>
        <end position="30"/>
    </location>
</feature>
<reference evidence="2 3" key="1">
    <citation type="submission" date="2018-03" db="EMBL/GenBank/DDBJ databases">
        <title>Genome sequence of Clostridium liquoris DSM 100320.</title>
        <authorList>
            <person name="Poehlein A."/>
            <person name="Daniel R."/>
        </authorList>
    </citation>
    <scope>NUCLEOTIDE SEQUENCE [LARGE SCALE GENOMIC DNA]</scope>
    <source>
        <strain evidence="2 3">DSM 100320</strain>
    </source>
</reference>
<dbReference type="InterPro" id="IPR007253">
    <property type="entry name" value="Cell_wall-bd_2"/>
</dbReference>
<protein>
    <submittedName>
        <fullName evidence="2">N-acetylmuramoyl-L-alanine amidase LytC</fullName>
        <ecNumber evidence="2">3.5.1.28</ecNumber>
    </submittedName>
</protein>
<organism evidence="2 3">
    <name type="scientific">Clostridium liquoris</name>
    <dbReference type="NCBI Taxonomy" id="1289519"/>
    <lineage>
        <taxon>Bacteria</taxon>
        <taxon>Bacillati</taxon>
        <taxon>Bacillota</taxon>
        <taxon>Clostridia</taxon>
        <taxon>Eubacteriales</taxon>
        <taxon>Clostridiaceae</taxon>
        <taxon>Clostridium</taxon>
    </lineage>
</organism>
<dbReference type="GO" id="GO:0008745">
    <property type="term" value="F:N-acetylmuramoyl-L-alanine amidase activity"/>
    <property type="evidence" value="ECO:0007669"/>
    <property type="project" value="UniProtKB-EC"/>
</dbReference>
<dbReference type="EC" id="3.5.1.28" evidence="2"/>
<dbReference type="Proteomes" id="UP000239706">
    <property type="component" value="Unassembled WGS sequence"/>
</dbReference>
<proteinExistence type="predicted"/>
<keyword evidence="1" id="KW-0732">Signal</keyword>
<dbReference type="PANTHER" id="PTHR30032:SF8">
    <property type="entry name" value="GERMINATION-SPECIFIC N-ACETYLMURAMOYL-L-ALANINE AMIDASE"/>
    <property type="match status" value="1"/>
</dbReference>
<accession>A0A2T0B152</accession>
<name>A0A2T0B152_9CLOT</name>
<evidence type="ECO:0000313" key="2">
    <source>
        <dbReference type="EMBL" id="PRR77152.1"/>
    </source>
</evidence>
<evidence type="ECO:0000256" key="1">
    <source>
        <dbReference type="SAM" id="SignalP"/>
    </source>
</evidence>
<keyword evidence="2" id="KW-0378">Hydrolase</keyword>
<dbReference type="OrthoDB" id="1927282at2"/>
<dbReference type="Gene3D" id="3.40.50.12090">
    <property type="match status" value="2"/>
</dbReference>
<evidence type="ECO:0000313" key="3">
    <source>
        <dbReference type="Proteomes" id="UP000239706"/>
    </source>
</evidence>
<sequence>MTRMKYKKMVKAAAVGLAMATVFSTTNAMAASVKRVEGHDSFNTARNVAEDIFNDSENVILVNGEGYADAVSATPLAKKLNAPILLTKKDALPDGVLDTIKTIGASNVYIVGGDGVVSPVIEATLKTNGLNVTRYAKAGGSRYDTNAMVARELISRTGAKKAILVNGRDGYSDALSVASIAAKLEIPVLISNSISLDPGVKKVIDEYKLEVMAVGGSSVLPDTIVKSANGTRVAQGKDRFKTNMAVLNYFKPNYSFDKVYVASGGNDSVKNFADALVASAAAAKSGSPVVLSGNAASAKDLASAEKFIKDNINEDSVITLVGGVGVLSQDVENSLNKIVGGTSEQDLEIIAIY</sequence>
<dbReference type="PANTHER" id="PTHR30032">
    <property type="entry name" value="N-ACETYLMURAMOYL-L-ALANINE AMIDASE-RELATED"/>
    <property type="match status" value="1"/>
</dbReference>
<dbReference type="InterPro" id="IPR051922">
    <property type="entry name" value="Bact_Sporulation_Assoc"/>
</dbReference>
<dbReference type="Pfam" id="PF04122">
    <property type="entry name" value="CW_binding_2"/>
    <property type="match status" value="3"/>
</dbReference>
<keyword evidence="3" id="KW-1185">Reference proteome</keyword>
<comment type="caution">
    <text evidence="2">The sequence shown here is derived from an EMBL/GenBank/DDBJ whole genome shotgun (WGS) entry which is preliminary data.</text>
</comment>
<gene>
    <name evidence="2" type="primary">lytC_9</name>
    <name evidence="2" type="ORF">CLLI_25640</name>
</gene>